<dbReference type="AlphaFoldDB" id="A0AAV4TA35"/>
<keyword evidence="3" id="KW-1185">Reference proteome</keyword>
<feature type="transmembrane region" description="Helical" evidence="1">
    <location>
        <begin position="82"/>
        <end position="105"/>
    </location>
</feature>
<accession>A0AAV4TA35</accession>
<evidence type="ECO:0000313" key="2">
    <source>
        <dbReference type="EMBL" id="GIY43523.1"/>
    </source>
</evidence>
<reference evidence="2 3" key="1">
    <citation type="submission" date="2021-06" db="EMBL/GenBank/DDBJ databases">
        <title>Caerostris extrusa draft genome.</title>
        <authorList>
            <person name="Kono N."/>
            <person name="Arakawa K."/>
        </authorList>
    </citation>
    <scope>NUCLEOTIDE SEQUENCE [LARGE SCALE GENOMIC DNA]</scope>
</reference>
<gene>
    <name evidence="2" type="ORF">CEXT_805071</name>
</gene>
<evidence type="ECO:0000256" key="1">
    <source>
        <dbReference type="SAM" id="Phobius"/>
    </source>
</evidence>
<comment type="caution">
    <text evidence="2">The sequence shown here is derived from an EMBL/GenBank/DDBJ whole genome shotgun (WGS) entry which is preliminary data.</text>
</comment>
<sequence>MAVGQYCSNGTKAVHIGLGNVTLVQCSPCRFRYRSTGLTGYLCRQERFQCYYCNSCLFKYLHSGTYGVLACRVQFIRTILQYLFCNTTVTILVCSGTIPLVITGYLPVKKGSISTNTFLVCSGTATITLMGCLYISKEQLTMKYCGAVTWKELYLLPQHSNGIQPRQIEADILIKAW</sequence>
<keyword evidence="1" id="KW-0812">Transmembrane</keyword>
<dbReference type="EMBL" id="BPLR01010987">
    <property type="protein sequence ID" value="GIY43523.1"/>
    <property type="molecule type" value="Genomic_DNA"/>
</dbReference>
<feature type="transmembrane region" description="Helical" evidence="1">
    <location>
        <begin position="117"/>
        <end position="135"/>
    </location>
</feature>
<organism evidence="2 3">
    <name type="scientific">Caerostris extrusa</name>
    <name type="common">Bark spider</name>
    <name type="synonym">Caerostris bankana</name>
    <dbReference type="NCBI Taxonomy" id="172846"/>
    <lineage>
        <taxon>Eukaryota</taxon>
        <taxon>Metazoa</taxon>
        <taxon>Ecdysozoa</taxon>
        <taxon>Arthropoda</taxon>
        <taxon>Chelicerata</taxon>
        <taxon>Arachnida</taxon>
        <taxon>Araneae</taxon>
        <taxon>Araneomorphae</taxon>
        <taxon>Entelegynae</taxon>
        <taxon>Araneoidea</taxon>
        <taxon>Araneidae</taxon>
        <taxon>Caerostris</taxon>
    </lineage>
</organism>
<keyword evidence="1" id="KW-1133">Transmembrane helix</keyword>
<keyword evidence="1" id="KW-0472">Membrane</keyword>
<protein>
    <submittedName>
        <fullName evidence="2">Uncharacterized protein</fullName>
    </submittedName>
</protein>
<name>A0AAV4TA35_CAEEX</name>
<dbReference type="Proteomes" id="UP001054945">
    <property type="component" value="Unassembled WGS sequence"/>
</dbReference>
<proteinExistence type="predicted"/>
<evidence type="ECO:0000313" key="3">
    <source>
        <dbReference type="Proteomes" id="UP001054945"/>
    </source>
</evidence>